<dbReference type="InterPro" id="IPR006528">
    <property type="entry name" value="Phage_head_morphogenesis_dom"/>
</dbReference>
<organism evidence="2 3">
    <name type="scientific">Candidatus Mailhella merdigallinarum</name>
    <dbReference type="NCBI Taxonomy" id="2838658"/>
    <lineage>
        <taxon>Bacteria</taxon>
        <taxon>Pseudomonadati</taxon>
        <taxon>Thermodesulfobacteriota</taxon>
        <taxon>Desulfovibrionia</taxon>
        <taxon>Desulfovibrionales</taxon>
        <taxon>Desulfovibrionaceae</taxon>
        <taxon>Mailhella</taxon>
    </lineage>
</organism>
<sequence length="308" mass="35065">MSRRFDVRKARVGRPIRPNAGIERAYRARLMALIDDMYASLHWWLLAEYKRQLPRIREYDRAQDGRPWIVRAVRRMGGRMGFDASPAVDMRRALRRRYRQWQRTFDDRAGNIASWFVDQSVRAATASVSGSVAKAVGAKSASLGVEWQMTRAMNNAVQSIVAENVALIKSLPTHDFLELEGLFMRAVRTGYDAGRLTEELERRYDITTDRARFICRDQLAKATESLTRVRMQEIGIEEAVWVHTGVGRTFRGTHVHMNGQRFRLDKGMFDSAVGRYVQPGELPNCHCTKAPVIPGMAAPTVPDKEVVA</sequence>
<reference evidence="2" key="1">
    <citation type="journal article" date="2021" name="PeerJ">
        <title>Extensive microbial diversity within the chicken gut microbiome revealed by metagenomics and culture.</title>
        <authorList>
            <person name="Gilroy R."/>
            <person name="Ravi A."/>
            <person name="Getino M."/>
            <person name="Pursley I."/>
            <person name="Horton D.L."/>
            <person name="Alikhan N.F."/>
            <person name="Baker D."/>
            <person name="Gharbi K."/>
            <person name="Hall N."/>
            <person name="Watson M."/>
            <person name="Adriaenssens E.M."/>
            <person name="Foster-Nyarko E."/>
            <person name="Jarju S."/>
            <person name="Secka A."/>
            <person name="Antonio M."/>
            <person name="Oren A."/>
            <person name="Chaudhuri R.R."/>
            <person name="La Ragione R."/>
            <person name="Hildebrand F."/>
            <person name="Pallen M.J."/>
        </authorList>
    </citation>
    <scope>NUCLEOTIDE SEQUENCE</scope>
    <source>
        <strain evidence="2">CHK186-16707</strain>
    </source>
</reference>
<protein>
    <recommendedName>
        <fullName evidence="1">Phage head morphogenesis domain-containing protein</fullName>
    </recommendedName>
</protein>
<proteinExistence type="predicted"/>
<evidence type="ECO:0000313" key="3">
    <source>
        <dbReference type="Proteomes" id="UP000824225"/>
    </source>
</evidence>
<accession>A0A9D2HD31</accession>
<dbReference type="AlphaFoldDB" id="A0A9D2HD31"/>
<dbReference type="Pfam" id="PF04233">
    <property type="entry name" value="Phage_Mu_F"/>
    <property type="match status" value="1"/>
</dbReference>
<dbReference type="EMBL" id="DXAN01000023">
    <property type="protein sequence ID" value="HJA08908.1"/>
    <property type="molecule type" value="Genomic_DNA"/>
</dbReference>
<feature type="domain" description="Phage head morphogenesis" evidence="1">
    <location>
        <begin position="183"/>
        <end position="288"/>
    </location>
</feature>
<reference evidence="2" key="2">
    <citation type="submission" date="2021-04" db="EMBL/GenBank/DDBJ databases">
        <authorList>
            <person name="Gilroy R."/>
        </authorList>
    </citation>
    <scope>NUCLEOTIDE SEQUENCE</scope>
    <source>
        <strain evidence="2">CHK186-16707</strain>
    </source>
</reference>
<dbReference type="Proteomes" id="UP000824225">
    <property type="component" value="Unassembled WGS sequence"/>
</dbReference>
<evidence type="ECO:0000259" key="1">
    <source>
        <dbReference type="Pfam" id="PF04233"/>
    </source>
</evidence>
<comment type="caution">
    <text evidence="2">The sequence shown here is derived from an EMBL/GenBank/DDBJ whole genome shotgun (WGS) entry which is preliminary data.</text>
</comment>
<name>A0A9D2HD31_9BACT</name>
<evidence type="ECO:0000313" key="2">
    <source>
        <dbReference type="EMBL" id="HJA08908.1"/>
    </source>
</evidence>
<gene>
    <name evidence="2" type="ORF">H9962_06940</name>
</gene>